<accession>A0A6C0DCK4</accession>
<feature type="transmembrane region" description="Helical" evidence="2">
    <location>
        <begin position="6"/>
        <end position="24"/>
    </location>
</feature>
<dbReference type="AlphaFoldDB" id="A0A6C0DCK4"/>
<organism evidence="3">
    <name type="scientific">viral metagenome</name>
    <dbReference type="NCBI Taxonomy" id="1070528"/>
    <lineage>
        <taxon>unclassified sequences</taxon>
        <taxon>metagenomes</taxon>
        <taxon>organismal metagenomes</taxon>
    </lineage>
</organism>
<evidence type="ECO:0000313" key="3">
    <source>
        <dbReference type="EMBL" id="QHT14638.1"/>
    </source>
</evidence>
<feature type="region of interest" description="Disordered" evidence="1">
    <location>
        <begin position="34"/>
        <end position="64"/>
    </location>
</feature>
<proteinExistence type="predicted"/>
<keyword evidence="2" id="KW-1133">Transmembrane helix</keyword>
<reference evidence="3" key="1">
    <citation type="journal article" date="2020" name="Nature">
        <title>Giant virus diversity and host interactions through global metagenomics.</title>
        <authorList>
            <person name="Schulz F."/>
            <person name="Roux S."/>
            <person name="Paez-Espino D."/>
            <person name="Jungbluth S."/>
            <person name="Walsh D.A."/>
            <person name="Denef V.J."/>
            <person name="McMahon K.D."/>
            <person name="Konstantinidis K.T."/>
            <person name="Eloe-Fadrosh E.A."/>
            <person name="Kyrpides N.C."/>
            <person name="Woyke T."/>
        </authorList>
    </citation>
    <scope>NUCLEOTIDE SEQUENCE</scope>
    <source>
        <strain evidence="3">GVMAG-M-3300023174-141</strain>
    </source>
</reference>
<sequence>MNDVFGLNYFVFCILVLVAVMYFTRQLRDEAFQGEEKKENSVPMDKVPSAQVPSDQVKDVNARPDQELEDQIQKNLTTKALMDMTESGTFQSDFAPA</sequence>
<name>A0A6C0DCK4_9ZZZZ</name>
<dbReference type="EMBL" id="MN739587">
    <property type="protein sequence ID" value="QHT14638.1"/>
    <property type="molecule type" value="Genomic_DNA"/>
</dbReference>
<protein>
    <submittedName>
        <fullName evidence="3">Uncharacterized protein</fullName>
    </submittedName>
</protein>
<keyword evidence="2" id="KW-0472">Membrane</keyword>
<keyword evidence="2" id="KW-0812">Transmembrane</keyword>
<evidence type="ECO:0000256" key="2">
    <source>
        <dbReference type="SAM" id="Phobius"/>
    </source>
</evidence>
<evidence type="ECO:0000256" key="1">
    <source>
        <dbReference type="SAM" id="MobiDB-lite"/>
    </source>
</evidence>